<dbReference type="OrthoDB" id="6618553at2759"/>
<feature type="compositionally biased region" description="Pro residues" evidence="1">
    <location>
        <begin position="153"/>
        <end position="162"/>
    </location>
</feature>
<dbReference type="EMBL" id="JACEEZ010022299">
    <property type="protein sequence ID" value="KAG0712567.1"/>
    <property type="molecule type" value="Genomic_DNA"/>
</dbReference>
<feature type="region of interest" description="Disordered" evidence="1">
    <location>
        <begin position="141"/>
        <end position="162"/>
    </location>
</feature>
<keyword evidence="3" id="KW-1185">Reference proteome</keyword>
<proteinExistence type="predicted"/>
<evidence type="ECO:0000313" key="3">
    <source>
        <dbReference type="Proteomes" id="UP000770661"/>
    </source>
</evidence>
<gene>
    <name evidence="2" type="ORF">GWK47_018239</name>
</gene>
<feature type="compositionally biased region" description="Basic residues" evidence="1">
    <location>
        <begin position="318"/>
        <end position="327"/>
    </location>
</feature>
<reference evidence="2" key="1">
    <citation type="submission" date="2020-07" db="EMBL/GenBank/DDBJ databases">
        <title>The High-quality genome of the commercially important snow crab, Chionoecetes opilio.</title>
        <authorList>
            <person name="Jeong J.-H."/>
            <person name="Ryu S."/>
        </authorList>
    </citation>
    <scope>NUCLEOTIDE SEQUENCE</scope>
    <source>
        <strain evidence="2">MADBK_172401_WGS</strain>
        <tissue evidence="2">Digestive gland</tissue>
    </source>
</reference>
<dbReference type="AlphaFoldDB" id="A0A8J4XQV9"/>
<dbReference type="Proteomes" id="UP000770661">
    <property type="component" value="Unassembled WGS sequence"/>
</dbReference>
<comment type="caution">
    <text evidence="2">The sequence shown here is derived from an EMBL/GenBank/DDBJ whole genome shotgun (WGS) entry which is preliminary data.</text>
</comment>
<feature type="region of interest" description="Disordered" evidence="1">
    <location>
        <begin position="274"/>
        <end position="383"/>
    </location>
</feature>
<evidence type="ECO:0000313" key="2">
    <source>
        <dbReference type="EMBL" id="KAG0712567.1"/>
    </source>
</evidence>
<protein>
    <submittedName>
        <fullName evidence="2">Uncharacterized protein</fullName>
    </submittedName>
</protein>
<accession>A0A8J4XQV9</accession>
<feature type="compositionally biased region" description="Low complexity" evidence="1">
    <location>
        <begin position="328"/>
        <end position="343"/>
    </location>
</feature>
<sequence length="383" mass="41510">MGELRYGWRQCDFCAHAVVATRRGTSGRLVRSSPPQGALVRPPTFEPPLPPGVRWRMEMGASLPVVITVPPSRHVSLHSMAARGPKCLWRSPTFGGTWAYPTQLQATPGITLLPGAHALWEPHRRVSVGTVSPQRHLIAEAAENSPYARGRKPPSPGPSTFPAPFSPTVCCVEPSEPPKKAPVARESPTSRIVEETSIPRKGFLGTSGACFLAGTHPLPKMRVRLPTSTTARQPPHHPRPASVPPISLTRYTTRGRRCYKGIIGAVPAGAPTKWCSEGGLCQKKDGRPRRTVDFQPLNRRPQRDTPHQTPPLISSLRAKQHLRRGTHTRATPRSPSTRRAASSNFSSPGGATVPRRPPHGPLAPGRTKRFDDTITDVPGSSSA</sequence>
<evidence type="ECO:0000256" key="1">
    <source>
        <dbReference type="SAM" id="MobiDB-lite"/>
    </source>
</evidence>
<feature type="compositionally biased region" description="Basic and acidic residues" evidence="1">
    <location>
        <begin position="282"/>
        <end position="292"/>
    </location>
</feature>
<feature type="region of interest" description="Disordered" evidence="1">
    <location>
        <begin position="228"/>
        <end position="247"/>
    </location>
</feature>
<name>A0A8J4XQV9_CHIOP</name>
<organism evidence="2 3">
    <name type="scientific">Chionoecetes opilio</name>
    <name type="common">Atlantic snow crab</name>
    <name type="synonym">Cancer opilio</name>
    <dbReference type="NCBI Taxonomy" id="41210"/>
    <lineage>
        <taxon>Eukaryota</taxon>
        <taxon>Metazoa</taxon>
        <taxon>Ecdysozoa</taxon>
        <taxon>Arthropoda</taxon>
        <taxon>Crustacea</taxon>
        <taxon>Multicrustacea</taxon>
        <taxon>Malacostraca</taxon>
        <taxon>Eumalacostraca</taxon>
        <taxon>Eucarida</taxon>
        <taxon>Decapoda</taxon>
        <taxon>Pleocyemata</taxon>
        <taxon>Brachyura</taxon>
        <taxon>Eubrachyura</taxon>
        <taxon>Majoidea</taxon>
        <taxon>Majidae</taxon>
        <taxon>Chionoecetes</taxon>
    </lineage>
</organism>